<evidence type="ECO:0000313" key="1">
    <source>
        <dbReference type="EMBL" id="SEC24300.1"/>
    </source>
</evidence>
<dbReference type="RefSeq" id="WP_090464326.1">
    <property type="nucleotide sequence ID" value="NZ_FNRV01000001.1"/>
</dbReference>
<accession>A0ABY0XUS7</accession>
<proteinExistence type="predicted"/>
<evidence type="ECO:0000313" key="2">
    <source>
        <dbReference type="Proteomes" id="UP000199665"/>
    </source>
</evidence>
<name>A0ABY0XUS7_9PSED</name>
<protein>
    <submittedName>
        <fullName evidence="1">Uncharacterized protein</fullName>
    </submittedName>
</protein>
<sequence>MQVSIASLRQPTFKSQFSKARKPGQVIDDYLTSELDARIEYLRRKIRIAAKAARADHAGADWLFFTLPEFFWNVPWHEVRSEAELHQLNSAYLDKIPEYVVSLMKDLPAEQYGKMVFLGGSCATLIKVGEGESGYYEVINYLLAMSNKEYEVDVPLISMWPKRYVSGIDFGKNVGSRDGYWFFKLFDEVIVRVKNVSSVRAEHSYFGGYEGNFINSLVPGCPFGINLCLDYAALKGGEREKEIELTGVKIDFLIACGMDFDFSKRHPSSVQYSIRNDGMGDGKCEVVKLEGGRIVSIVPSVVIDDSLHLSVLHIE</sequence>
<keyword evidence="2" id="KW-1185">Reference proteome</keyword>
<dbReference type="EMBL" id="FNRV01000001">
    <property type="protein sequence ID" value="SEC24300.1"/>
    <property type="molecule type" value="Genomic_DNA"/>
</dbReference>
<gene>
    <name evidence="1" type="ORF">SAMN05216205_1838</name>
</gene>
<dbReference type="Proteomes" id="UP000199665">
    <property type="component" value="Unassembled WGS sequence"/>
</dbReference>
<reference evidence="1 2" key="1">
    <citation type="submission" date="2016-10" db="EMBL/GenBank/DDBJ databases">
        <authorList>
            <person name="Varghese N."/>
            <person name="Submissions S."/>
        </authorList>
    </citation>
    <scope>NUCLEOTIDE SEQUENCE [LARGE SCALE GENOMIC DNA]</scope>
    <source>
        <strain evidence="1 2">DSM 18327</strain>
    </source>
</reference>
<comment type="caution">
    <text evidence="1">The sequence shown here is derived from an EMBL/GenBank/DDBJ whole genome shotgun (WGS) entry which is preliminary data.</text>
</comment>
<organism evidence="1 2">
    <name type="scientific">Pseudomonas mohnii</name>
    <dbReference type="NCBI Taxonomy" id="395600"/>
    <lineage>
        <taxon>Bacteria</taxon>
        <taxon>Pseudomonadati</taxon>
        <taxon>Pseudomonadota</taxon>
        <taxon>Gammaproteobacteria</taxon>
        <taxon>Pseudomonadales</taxon>
        <taxon>Pseudomonadaceae</taxon>
        <taxon>Pseudomonas</taxon>
    </lineage>
</organism>